<keyword evidence="3" id="KW-1185">Reference proteome</keyword>
<reference evidence="2 3" key="1">
    <citation type="submission" date="2019-08" db="EMBL/GenBank/DDBJ databases">
        <title>Lewinella sp. strain SSH13 Genome sequencing and assembly.</title>
        <authorList>
            <person name="Kim I."/>
        </authorList>
    </citation>
    <scope>NUCLEOTIDE SEQUENCE [LARGE SCALE GENOMIC DNA]</scope>
    <source>
        <strain evidence="2 3">SSH13</strain>
    </source>
</reference>
<dbReference type="RefSeq" id="WP_147931014.1">
    <property type="nucleotide sequence ID" value="NZ_VOXD01000017.1"/>
</dbReference>
<sequence length="580" mass="64116">MKLVGIFFLWALALVPGTVEGQGSVNLNIIATDFEPKDSTKIFSDSAAMVVYLKEWIELARAKAHWEASVDSLYRTGKASFTAVLHQGAAYAWAGLTPPDDEAALRWLRRSGFRERRFAAGRPLRPEAWSGIRDSTLVRAANDGYPFAAIGLEDVDLTEPGQLSARISLNTGPLVRIGEVSAPESVRVRPAFLQRYLGLQEGEVYRGQRVRRMAASLNQLPYVTMKGSPLISFQDSLAFFDLPLERKAASRFDFVIGVLPNSAQTGKLLITGELNGELQNGFGQGERIAVRFEQLRPQTQELELGLEYPFLFGLPFGFEGELDLYRRDSSFVNLNWKLAATYLREGNDRLSAFWENRRTIVPGQDLSEEPDIEELPDTLGVVRSFFGLQARRLRTDRRFSPRRGYTIDVSASAGFRRLPAFANLAPDERTSAQAQLQGTAEAFLDPISGSVIYFRLTGAGIFSGEALLASEQYRIGGAKLLRGFDEQSVFARDYAVLTTEFRLLLGGNAFLYGFLDAARVNPRDKSRPELDIDYPIGFGAGINVDTRAGVFGLSLALGKSNGIPLQLDAPKVHLGYVSVF</sequence>
<gene>
    <name evidence="2" type="ORF">FUA23_12125</name>
</gene>
<accession>A0A5C7FFI2</accession>
<dbReference type="Proteomes" id="UP000321907">
    <property type="component" value="Unassembled WGS sequence"/>
</dbReference>
<evidence type="ECO:0000313" key="2">
    <source>
        <dbReference type="EMBL" id="TXF89028.1"/>
    </source>
</evidence>
<dbReference type="OrthoDB" id="9811416at2"/>
<evidence type="ECO:0000313" key="3">
    <source>
        <dbReference type="Proteomes" id="UP000321907"/>
    </source>
</evidence>
<dbReference type="Pfam" id="PF03865">
    <property type="entry name" value="ShlB"/>
    <property type="match status" value="1"/>
</dbReference>
<dbReference type="EMBL" id="VOXD01000017">
    <property type="protein sequence ID" value="TXF89028.1"/>
    <property type="molecule type" value="Genomic_DNA"/>
</dbReference>
<name>A0A5C7FFI2_9BACT</name>
<protein>
    <submittedName>
        <fullName evidence="2">BamA/TamA family outer membrane protein</fullName>
    </submittedName>
</protein>
<feature type="domain" description="Haemolysin activator HlyB C-terminal" evidence="1">
    <location>
        <begin position="398"/>
        <end position="543"/>
    </location>
</feature>
<dbReference type="InterPro" id="IPR005565">
    <property type="entry name" value="Hemolysn_activator_HlyB_C"/>
</dbReference>
<dbReference type="AlphaFoldDB" id="A0A5C7FFI2"/>
<comment type="caution">
    <text evidence="2">The sequence shown here is derived from an EMBL/GenBank/DDBJ whole genome shotgun (WGS) entry which is preliminary data.</text>
</comment>
<dbReference type="Gene3D" id="2.40.160.50">
    <property type="entry name" value="membrane protein fhac: a member of the omp85/tpsb transporter family"/>
    <property type="match status" value="1"/>
</dbReference>
<evidence type="ECO:0000259" key="1">
    <source>
        <dbReference type="Pfam" id="PF03865"/>
    </source>
</evidence>
<organism evidence="2 3">
    <name type="scientific">Neolewinella aurantiaca</name>
    <dbReference type="NCBI Taxonomy" id="2602767"/>
    <lineage>
        <taxon>Bacteria</taxon>
        <taxon>Pseudomonadati</taxon>
        <taxon>Bacteroidota</taxon>
        <taxon>Saprospiria</taxon>
        <taxon>Saprospirales</taxon>
        <taxon>Lewinellaceae</taxon>
        <taxon>Neolewinella</taxon>
    </lineage>
</organism>
<proteinExistence type="predicted"/>